<evidence type="ECO:0000256" key="3">
    <source>
        <dbReference type="ARBA" id="ARBA00008621"/>
    </source>
</evidence>
<comment type="similarity">
    <text evidence="3">Belongs to the class II aldolase/RraA-like family.</text>
</comment>
<feature type="binding site" evidence="13">
    <location>
        <begin position="95"/>
        <end position="98"/>
    </location>
    <ligand>
        <name>substrate</name>
    </ligand>
</feature>
<evidence type="ECO:0000256" key="4">
    <source>
        <dbReference type="ARBA" id="ARBA00011233"/>
    </source>
</evidence>
<dbReference type="Pfam" id="PF03737">
    <property type="entry name" value="RraA-like"/>
    <property type="match status" value="1"/>
</dbReference>
<evidence type="ECO:0000256" key="2">
    <source>
        <dbReference type="ARBA" id="ARBA00001968"/>
    </source>
</evidence>
<dbReference type="SUPFAM" id="SSF89562">
    <property type="entry name" value="RraA-like"/>
    <property type="match status" value="1"/>
</dbReference>
<proteinExistence type="inferred from homology"/>
<evidence type="ECO:0000313" key="16">
    <source>
        <dbReference type="Proteomes" id="UP000515960"/>
    </source>
</evidence>
<sequence>MNEFDQKYRARFEKLSSTNVSDALDALGYKGSTCGIRPMIERWNKIVGPAVTMRMTAAGQTPQKHHLGMNAIASAKPGDVIVIDNGGRMDTSCWGGILANAAKTKGVSGTVIDGCCRDLDDCVEADYTVYARGAVVCTARGRVIEESTNQMIQFGGVQVRPGDIVMGDSSGIVIVPQEAVEEVLAKAEQLYEKEEAMVAEIKAGADILEVDAKYNYNKMLQK</sequence>
<feature type="binding site" evidence="13">
    <location>
        <position position="118"/>
    </location>
    <ligand>
        <name>Mg(2+)</name>
        <dbReference type="ChEBI" id="CHEBI:18420"/>
    </ligand>
</feature>
<evidence type="ECO:0000256" key="7">
    <source>
        <dbReference type="ARBA" id="ARBA00016549"/>
    </source>
</evidence>
<dbReference type="InterPro" id="IPR005493">
    <property type="entry name" value="RraA/RraA-like"/>
</dbReference>
<keyword evidence="13" id="KW-0479">Metal-binding</keyword>
<dbReference type="PANTHER" id="PTHR33254">
    <property type="entry name" value="4-HYDROXY-4-METHYL-2-OXOGLUTARATE ALDOLASE 3-RELATED"/>
    <property type="match status" value="1"/>
</dbReference>
<dbReference type="KEGG" id="ohi:H8790_00855"/>
<dbReference type="EC" id="4.1.3.17" evidence="5"/>
<evidence type="ECO:0000256" key="9">
    <source>
        <dbReference type="ARBA" id="ARBA00029596"/>
    </source>
</evidence>
<comment type="catalytic activity">
    <reaction evidence="12">
        <text>oxaloacetate + H(+) = pyruvate + CO2</text>
        <dbReference type="Rhea" id="RHEA:15641"/>
        <dbReference type="ChEBI" id="CHEBI:15361"/>
        <dbReference type="ChEBI" id="CHEBI:15378"/>
        <dbReference type="ChEBI" id="CHEBI:16452"/>
        <dbReference type="ChEBI" id="CHEBI:16526"/>
        <dbReference type="EC" id="4.1.1.112"/>
    </reaction>
</comment>
<evidence type="ECO:0000256" key="10">
    <source>
        <dbReference type="ARBA" id="ARBA00030169"/>
    </source>
</evidence>
<evidence type="ECO:0000256" key="11">
    <source>
        <dbReference type="ARBA" id="ARBA00032305"/>
    </source>
</evidence>
<gene>
    <name evidence="15" type="ORF">H8790_00855</name>
</gene>
<reference evidence="15 16" key="1">
    <citation type="submission" date="2020-08" db="EMBL/GenBank/DDBJ databases">
        <authorList>
            <person name="Liu C."/>
            <person name="Sun Q."/>
        </authorList>
    </citation>
    <scope>NUCLEOTIDE SEQUENCE [LARGE SCALE GENOMIC DNA]</scope>
    <source>
        <strain evidence="15 16">NSJ-62</strain>
    </source>
</reference>
<evidence type="ECO:0000256" key="13">
    <source>
        <dbReference type="PIRSR" id="PIRSR605493-1"/>
    </source>
</evidence>
<keyword evidence="16" id="KW-1185">Reference proteome</keyword>
<comment type="function">
    <text evidence="8">Catalyzes the aldol cleavage of 4-hydroxy-4-methyl-2-oxoglutarate (HMG) into 2 molecules of pyruvate. Also contains a secondary oxaloacetate (OAA) decarboxylase activity due to the common pyruvate enolate transition state formed following C-C bond cleavage in the retro-aldol and decarboxylation reactions.</text>
</comment>
<evidence type="ECO:0000256" key="6">
    <source>
        <dbReference type="ARBA" id="ARBA00012947"/>
    </source>
</evidence>
<feature type="coiled-coil region" evidence="14">
    <location>
        <begin position="177"/>
        <end position="204"/>
    </location>
</feature>
<evidence type="ECO:0000256" key="14">
    <source>
        <dbReference type="SAM" id="Coils"/>
    </source>
</evidence>
<organism evidence="15 16">
    <name type="scientific">Oscillibacter hominis</name>
    <dbReference type="NCBI Taxonomy" id="2763056"/>
    <lineage>
        <taxon>Bacteria</taxon>
        <taxon>Bacillati</taxon>
        <taxon>Bacillota</taxon>
        <taxon>Clostridia</taxon>
        <taxon>Eubacteriales</taxon>
        <taxon>Oscillospiraceae</taxon>
        <taxon>Oscillibacter</taxon>
    </lineage>
</organism>
<dbReference type="GO" id="GO:0047443">
    <property type="term" value="F:4-hydroxy-4-methyl-2-oxoglutarate aldolase activity"/>
    <property type="evidence" value="ECO:0007669"/>
    <property type="project" value="UniProtKB-EC"/>
</dbReference>
<dbReference type="Gene3D" id="3.50.30.40">
    <property type="entry name" value="Ribonuclease E inhibitor RraA/RraA-like"/>
    <property type="match status" value="1"/>
</dbReference>
<evidence type="ECO:0000256" key="5">
    <source>
        <dbReference type="ARBA" id="ARBA00012213"/>
    </source>
</evidence>
<evidence type="ECO:0000313" key="15">
    <source>
        <dbReference type="EMBL" id="QNL44637.1"/>
    </source>
</evidence>
<comment type="cofactor">
    <cofactor evidence="2">
        <name>a divalent metal cation</name>
        <dbReference type="ChEBI" id="CHEBI:60240"/>
    </cofactor>
</comment>
<protein>
    <recommendedName>
        <fullName evidence="7">Putative 4-hydroxy-4-methyl-2-oxoglutarate aldolase</fullName>
        <ecNumber evidence="6">4.1.1.112</ecNumber>
        <ecNumber evidence="5">4.1.3.17</ecNumber>
    </recommendedName>
    <alternativeName>
        <fullName evidence="11">Oxaloacetate decarboxylase</fullName>
    </alternativeName>
    <alternativeName>
        <fullName evidence="9">Regulator of ribonuclease activity homolog</fullName>
    </alternativeName>
    <alternativeName>
        <fullName evidence="10">RraA-like protein</fullName>
    </alternativeName>
</protein>
<dbReference type="Proteomes" id="UP000515960">
    <property type="component" value="Chromosome"/>
</dbReference>
<feature type="binding site" evidence="13">
    <location>
        <position position="117"/>
    </location>
    <ligand>
        <name>substrate</name>
    </ligand>
</feature>
<comment type="subunit">
    <text evidence="4">Homotrimer.</text>
</comment>
<comment type="cofactor">
    <cofactor evidence="13">
        <name>Mg(2+)</name>
        <dbReference type="ChEBI" id="CHEBI:18420"/>
    </cofactor>
</comment>
<dbReference type="GO" id="GO:0046872">
    <property type="term" value="F:metal ion binding"/>
    <property type="evidence" value="ECO:0007669"/>
    <property type="project" value="UniProtKB-KW"/>
</dbReference>
<dbReference type="RefSeq" id="WP_187333223.1">
    <property type="nucleotide sequence ID" value="NZ_CP060490.1"/>
</dbReference>
<name>A0A7G9B506_9FIRM</name>
<dbReference type="EC" id="4.1.1.112" evidence="6"/>
<dbReference type="GO" id="GO:0008948">
    <property type="term" value="F:oxaloacetate decarboxylase activity"/>
    <property type="evidence" value="ECO:0007669"/>
    <property type="project" value="UniProtKB-EC"/>
</dbReference>
<dbReference type="AlphaFoldDB" id="A0A7G9B506"/>
<keyword evidence="13" id="KW-0460">Magnesium</keyword>
<comment type="catalytic activity">
    <reaction evidence="1">
        <text>4-hydroxy-4-methyl-2-oxoglutarate = 2 pyruvate</text>
        <dbReference type="Rhea" id="RHEA:22748"/>
        <dbReference type="ChEBI" id="CHEBI:15361"/>
        <dbReference type="ChEBI" id="CHEBI:58276"/>
        <dbReference type="EC" id="4.1.3.17"/>
    </reaction>
</comment>
<keyword evidence="14" id="KW-0175">Coiled coil</keyword>
<evidence type="ECO:0000256" key="1">
    <source>
        <dbReference type="ARBA" id="ARBA00001342"/>
    </source>
</evidence>
<dbReference type="InterPro" id="IPR036704">
    <property type="entry name" value="RraA/RraA-like_sf"/>
</dbReference>
<dbReference type="CDD" id="cd16841">
    <property type="entry name" value="RraA_family"/>
    <property type="match status" value="1"/>
</dbReference>
<dbReference type="EMBL" id="CP060490">
    <property type="protein sequence ID" value="QNL44637.1"/>
    <property type="molecule type" value="Genomic_DNA"/>
</dbReference>
<evidence type="ECO:0000256" key="8">
    <source>
        <dbReference type="ARBA" id="ARBA00025046"/>
    </source>
</evidence>
<dbReference type="PANTHER" id="PTHR33254:SF4">
    <property type="entry name" value="4-HYDROXY-4-METHYL-2-OXOGLUTARATE ALDOLASE 3-RELATED"/>
    <property type="match status" value="1"/>
</dbReference>
<evidence type="ECO:0000256" key="12">
    <source>
        <dbReference type="ARBA" id="ARBA00047973"/>
    </source>
</evidence>
<accession>A0A7G9B506</accession>